<protein>
    <submittedName>
        <fullName evidence="6">Helix-turn-helix transcriptional regulator</fullName>
    </submittedName>
</protein>
<comment type="caution">
    <text evidence="6">The sequence shown here is derived from an EMBL/GenBank/DDBJ whole genome shotgun (WGS) entry which is preliminary data.</text>
</comment>
<dbReference type="GO" id="GO:0003677">
    <property type="term" value="F:DNA binding"/>
    <property type="evidence" value="ECO:0007669"/>
    <property type="project" value="UniProtKB-KW"/>
</dbReference>
<dbReference type="SUPFAM" id="SSF46785">
    <property type="entry name" value="Winged helix' DNA-binding domain"/>
    <property type="match status" value="1"/>
</dbReference>
<reference evidence="6 7" key="1">
    <citation type="submission" date="2020-02" db="EMBL/GenBank/DDBJ databases">
        <title>Whole-genome analyses of novel actinobacteria.</title>
        <authorList>
            <person name="Sahin N."/>
            <person name="Tatar D."/>
        </authorList>
    </citation>
    <scope>NUCLEOTIDE SEQUENCE [LARGE SCALE GENOMIC DNA]</scope>
    <source>
        <strain evidence="6 7">SB3404</strain>
    </source>
</reference>
<dbReference type="RefSeq" id="WP_165300827.1">
    <property type="nucleotide sequence ID" value="NZ_JAAKZZ010000272.1"/>
</dbReference>
<proteinExistence type="predicted"/>
<dbReference type="InterPro" id="IPR002577">
    <property type="entry name" value="HTH_HxlR"/>
</dbReference>
<evidence type="ECO:0000256" key="2">
    <source>
        <dbReference type="ARBA" id="ARBA00023125"/>
    </source>
</evidence>
<dbReference type="PROSITE" id="PS51118">
    <property type="entry name" value="HTH_HXLR"/>
    <property type="match status" value="1"/>
</dbReference>
<dbReference type="InterPro" id="IPR036390">
    <property type="entry name" value="WH_DNA-bd_sf"/>
</dbReference>
<evidence type="ECO:0000256" key="3">
    <source>
        <dbReference type="ARBA" id="ARBA00023163"/>
    </source>
</evidence>
<keyword evidence="1" id="KW-0805">Transcription regulation</keyword>
<evidence type="ECO:0000259" key="5">
    <source>
        <dbReference type="PROSITE" id="PS51118"/>
    </source>
</evidence>
<accession>A0A6G4X2W2</accession>
<sequence>MALKKGYAAQHCSLARTLELVGERWTMLVVRDAFYGVRRFSDFQAHLDVPRAVLSARLGTLTEAGILEKRRYEQAPPRDEYVLTERGRQLWPALYALLAWGEAHASGSRPVRRYFLHQACGCRLDPAGGCPECGLGTVPPGDIEVHPGPGADHPDRQDPVSRAMLRPHRLLEPLDTVPTGSGAAEQQRNSR</sequence>
<feature type="region of interest" description="Disordered" evidence="4">
    <location>
        <begin position="141"/>
        <end position="191"/>
    </location>
</feature>
<keyword evidence="2" id="KW-0238">DNA-binding</keyword>
<evidence type="ECO:0000256" key="4">
    <source>
        <dbReference type="SAM" id="MobiDB-lite"/>
    </source>
</evidence>
<evidence type="ECO:0000256" key="1">
    <source>
        <dbReference type="ARBA" id="ARBA00023015"/>
    </source>
</evidence>
<dbReference type="PANTHER" id="PTHR33204:SF18">
    <property type="entry name" value="TRANSCRIPTIONAL REGULATORY PROTEIN"/>
    <property type="match status" value="1"/>
</dbReference>
<dbReference type="Gene3D" id="1.10.10.10">
    <property type="entry name" value="Winged helix-like DNA-binding domain superfamily/Winged helix DNA-binding domain"/>
    <property type="match status" value="1"/>
</dbReference>
<gene>
    <name evidence="6" type="ORF">G5C65_23060</name>
</gene>
<evidence type="ECO:0000313" key="6">
    <source>
        <dbReference type="EMBL" id="NGO71187.1"/>
    </source>
</evidence>
<dbReference type="EMBL" id="JAAKZZ010000272">
    <property type="protein sequence ID" value="NGO71187.1"/>
    <property type="molecule type" value="Genomic_DNA"/>
</dbReference>
<keyword evidence="3" id="KW-0804">Transcription</keyword>
<keyword evidence="7" id="KW-1185">Reference proteome</keyword>
<dbReference type="Proteomes" id="UP000477722">
    <property type="component" value="Unassembled WGS sequence"/>
</dbReference>
<feature type="domain" description="HTH hxlR-type" evidence="5">
    <location>
        <begin position="12"/>
        <end position="109"/>
    </location>
</feature>
<name>A0A6G4X2W2_9ACTN</name>
<dbReference type="InterPro" id="IPR036388">
    <property type="entry name" value="WH-like_DNA-bd_sf"/>
</dbReference>
<evidence type="ECO:0000313" key="7">
    <source>
        <dbReference type="Proteomes" id="UP000477722"/>
    </source>
</evidence>
<dbReference type="Pfam" id="PF01638">
    <property type="entry name" value="HxlR"/>
    <property type="match status" value="1"/>
</dbReference>
<organism evidence="6 7">
    <name type="scientific">Streptomyces boncukensis</name>
    <dbReference type="NCBI Taxonomy" id="2711219"/>
    <lineage>
        <taxon>Bacteria</taxon>
        <taxon>Bacillati</taxon>
        <taxon>Actinomycetota</taxon>
        <taxon>Actinomycetes</taxon>
        <taxon>Kitasatosporales</taxon>
        <taxon>Streptomycetaceae</taxon>
        <taxon>Streptomyces</taxon>
    </lineage>
</organism>
<dbReference type="AlphaFoldDB" id="A0A6G4X2W2"/>
<dbReference type="PANTHER" id="PTHR33204">
    <property type="entry name" value="TRANSCRIPTIONAL REGULATOR, MARR FAMILY"/>
    <property type="match status" value="1"/>
</dbReference>